<dbReference type="GO" id="GO:0003746">
    <property type="term" value="F:translation elongation factor activity"/>
    <property type="evidence" value="ECO:0007669"/>
    <property type="project" value="UniProtKB-KW"/>
</dbReference>
<evidence type="ECO:0000256" key="2">
    <source>
        <dbReference type="ARBA" id="ARBA00022917"/>
    </source>
</evidence>
<keyword evidence="3" id="KW-0342">GTP-binding</keyword>
<keyword evidence="5" id="KW-0251">Elongation factor</keyword>
<dbReference type="GO" id="GO:0003924">
    <property type="term" value="F:GTPase activity"/>
    <property type="evidence" value="ECO:0007669"/>
    <property type="project" value="InterPro"/>
</dbReference>
<keyword evidence="2" id="KW-0648">Protein biosynthesis</keyword>
<dbReference type="STRING" id="1406858.GCA_000710895_00509"/>
<dbReference type="AlphaFoldDB" id="A0A379JGH5"/>
<dbReference type="PANTHER" id="PTHR43261:SF1">
    <property type="entry name" value="RIBOSOME-RELEASING FACTOR 2, MITOCHONDRIAL"/>
    <property type="match status" value="1"/>
</dbReference>
<keyword evidence="1" id="KW-0547">Nucleotide-binding</keyword>
<protein>
    <submittedName>
        <fullName evidence="5">Elongation factor G</fullName>
    </submittedName>
</protein>
<name>A0A379JGH5_9NOCA</name>
<accession>A0A379JGH5</accession>
<dbReference type="Pfam" id="PF00009">
    <property type="entry name" value="GTP_EFTU"/>
    <property type="match status" value="1"/>
</dbReference>
<evidence type="ECO:0000256" key="1">
    <source>
        <dbReference type="ARBA" id="ARBA00022741"/>
    </source>
</evidence>
<proteinExistence type="predicted"/>
<reference evidence="5 6" key="1">
    <citation type="submission" date="2018-06" db="EMBL/GenBank/DDBJ databases">
        <authorList>
            <consortium name="Pathogen Informatics"/>
            <person name="Doyle S."/>
        </authorList>
    </citation>
    <scope>NUCLEOTIDE SEQUENCE [LARGE SCALE GENOMIC DNA]</scope>
    <source>
        <strain evidence="5 6">NCTC1934</strain>
    </source>
</reference>
<dbReference type="Gene3D" id="3.40.50.300">
    <property type="entry name" value="P-loop containing nucleotide triphosphate hydrolases"/>
    <property type="match status" value="2"/>
</dbReference>
<dbReference type="PANTHER" id="PTHR43261">
    <property type="entry name" value="TRANSLATION ELONGATION FACTOR G-RELATED"/>
    <property type="match status" value="1"/>
</dbReference>
<feature type="domain" description="Tr-type G" evidence="4">
    <location>
        <begin position="89"/>
        <end position="265"/>
    </location>
</feature>
<dbReference type="Proteomes" id="UP000255467">
    <property type="component" value="Unassembled WGS sequence"/>
</dbReference>
<organism evidence="5 6">
    <name type="scientific">Nocardia otitidiscaviarum</name>
    <dbReference type="NCBI Taxonomy" id="1823"/>
    <lineage>
        <taxon>Bacteria</taxon>
        <taxon>Bacillati</taxon>
        <taxon>Actinomycetota</taxon>
        <taxon>Actinomycetes</taxon>
        <taxon>Mycobacteriales</taxon>
        <taxon>Nocardiaceae</taxon>
        <taxon>Nocardia</taxon>
    </lineage>
</organism>
<dbReference type="EMBL" id="UGRY01000003">
    <property type="protein sequence ID" value="SUD47555.1"/>
    <property type="molecule type" value="Genomic_DNA"/>
</dbReference>
<gene>
    <name evidence="5" type="primary">fusA_4</name>
    <name evidence="5" type="ORF">NCTC1934_04869</name>
</gene>
<dbReference type="InterPro" id="IPR000795">
    <property type="entry name" value="T_Tr_GTP-bd_dom"/>
</dbReference>
<evidence type="ECO:0000313" key="5">
    <source>
        <dbReference type="EMBL" id="SUD47555.1"/>
    </source>
</evidence>
<evidence type="ECO:0000259" key="4">
    <source>
        <dbReference type="Pfam" id="PF00009"/>
    </source>
</evidence>
<evidence type="ECO:0000256" key="3">
    <source>
        <dbReference type="ARBA" id="ARBA00023134"/>
    </source>
</evidence>
<dbReference type="InterPro" id="IPR027417">
    <property type="entry name" value="P-loop_NTPase"/>
</dbReference>
<evidence type="ECO:0000313" key="6">
    <source>
        <dbReference type="Proteomes" id="UP000255467"/>
    </source>
</evidence>
<keyword evidence="6" id="KW-1185">Reference proteome</keyword>
<dbReference type="SUPFAM" id="SSF52540">
    <property type="entry name" value="P-loop containing nucleoside triphosphate hydrolases"/>
    <property type="match status" value="1"/>
</dbReference>
<dbReference type="GO" id="GO:0005525">
    <property type="term" value="F:GTP binding"/>
    <property type="evidence" value="ECO:0007669"/>
    <property type="project" value="UniProtKB-KW"/>
</dbReference>
<sequence length="278" mass="30465">MGPDWDAGHPRVDLEYRTAMGTKAIDPQAIRNVTVMGHPDETARVVHRLSCHLDKVGAGTPVAFRWTADGVDHTIRLAELSSHTPIPGMERAIRLADGVVAVVNAASNRPARLETMLRVADDHQIARLCLVIGLDQPGADFDRCVRAVADTRGAAPLPLQMPIGIDTEFAGAIDLVAMVTYEAADREPHEVQAVLAEQKRHRLLATVLGRPALPNPRTVSTERVHHLIRYRTRIGDVVPMLCSVAPRRIDDVAPLLDALVRYLPSPMDVCQPTHVLDY</sequence>
<dbReference type="GO" id="GO:0032790">
    <property type="term" value="P:ribosome disassembly"/>
    <property type="evidence" value="ECO:0007669"/>
    <property type="project" value="TreeGrafter"/>
</dbReference>